<dbReference type="OrthoDB" id="338970at2759"/>
<dbReference type="InterPro" id="IPR014908">
    <property type="entry name" value="Nucleoporin_Nup133/Nup155_N"/>
</dbReference>
<evidence type="ECO:0000313" key="7">
    <source>
        <dbReference type="EMBL" id="KAJ2852013.1"/>
    </source>
</evidence>
<dbReference type="EMBL" id="JANBUW010000006">
    <property type="protein sequence ID" value="KAJ2852013.1"/>
    <property type="molecule type" value="Genomic_DNA"/>
</dbReference>
<evidence type="ECO:0008006" key="9">
    <source>
        <dbReference type="Google" id="ProtNLM"/>
    </source>
</evidence>
<dbReference type="PANTHER" id="PTHR10350:SF6">
    <property type="entry name" value="NUCLEAR PORE COMPLEX PROTEIN NUP155"/>
    <property type="match status" value="1"/>
</dbReference>
<keyword evidence="3" id="KW-0813">Transport</keyword>
<gene>
    <name evidence="7" type="ORF">IWW36_000592</name>
</gene>
<evidence type="ECO:0000259" key="5">
    <source>
        <dbReference type="Pfam" id="PF03177"/>
    </source>
</evidence>
<keyword evidence="4" id="KW-0539">Nucleus</keyword>
<evidence type="ECO:0000259" key="6">
    <source>
        <dbReference type="Pfam" id="PF08801"/>
    </source>
</evidence>
<dbReference type="Gene3D" id="1.25.40.440">
    <property type="entry name" value="Nucleoporin, helical domain, central subdomain"/>
    <property type="match status" value="1"/>
</dbReference>
<sequence>MASSTTTEAALEQAAQLVESKQQADAKFPEISELLHASSSCEYEAGIPPDWQVVRKQRAVGLPDALFEQYDLLECRCFMGLFPEIGRAWITVDHRLFLWNYEDEEDFYTFEGQEQVIVSVGLVRPQRGVFVDDVKHVLVVATPLEVFLLGVGYRAGPRGGDVTLYATQISVAADGVAMTSIAGTADGRILMAGNDGALYELQYRAADGWLSRRARKVNLTAGVLSYFVPTFLSAATRGAVSAAVSVVVDDTRRLAYVLQQDAAIRLFWLGADGSAFEHVLTHRSVGAAAALLCPQFEGTGVELVSLHVIPIHESRSLALVAVTSGGARIYFSTVGRAQRLHSTVAAAAAASEKPAVFDVVHVRLAPGSPGARVHAAYCGGSTTLLARAAGEDHDAVVGIAPASAQILARAARQPRASLVELAAEARVEGRTWALAEIGGQTMRNDLATVDAVPQRRFAALTNAGVTVLEQQRPLDMLRALLSQPTVRDAELRAFVSTYGLDEACAMCYALLCADDTQPMRVDAAARRLLFEHGGIPRAAEAPAFATASGTEQSGGQVELSGRHNGLAMYLARVLQPVWTLPALAADGAQLRMALNTQLLASVQRRLQRLQRFVASDQRFVPDQLGNFAAAVAQTADSARCWQAEAASLAALYDLLVRAIEVASFADLLCELNLPAASATMPPDQRQQLADATFARLVCGTGRSLCRDLALALVHAQPVGSSALSDVLGARCAGMFSAADVALCRALEHLRAAAEADEDAAAATLARDALELLVGIAASLSIQQLRDACAAFEKLDRLSCVWTLALACATQSDPRDTALAFWGDGAPAGDEREALYRRRMDCYNVVLEMLDRRWPVDIRVLQQLPREDPLFQFALFDWLLARDQSSLLFRMHAPLVEQYLLIEPRTLEKGDMLWHFYVQSSQYYNAALVLQQLACASDLDLSLTKRIEYLSLAITNAKTSVGSASANAVPADELSLMVRETEDLLDVAQVQLVIQQQLEQQQNNEAARDLDRRIYTVTELYDRFAEPLRLWDAMLLIFKASNHDDAQMVEDVWQVLLRSVLDDQQSTGLLAVSSKVSQLGSRLYPSASAFPLTVVARILVDLSLERPAEYSRGLIFNTFVQAQVPHGAIFDALNKLYSQRASSSQGCSEFAALVAREVSLLAADWIDSQASSEQPRGLRDEKLVDSLPVMDVDTALSQYIINATLSNNQELKSALQHVQERLRQIF</sequence>
<accession>A0A9W8IH13</accession>
<dbReference type="GO" id="GO:0006606">
    <property type="term" value="P:protein import into nucleus"/>
    <property type="evidence" value="ECO:0007669"/>
    <property type="project" value="TreeGrafter"/>
</dbReference>
<dbReference type="GO" id="GO:0006405">
    <property type="term" value="P:RNA export from nucleus"/>
    <property type="evidence" value="ECO:0007669"/>
    <property type="project" value="TreeGrafter"/>
</dbReference>
<dbReference type="Gene3D" id="1.20.58.1780">
    <property type="match status" value="1"/>
</dbReference>
<feature type="domain" description="Nucleoporin Nup133/Nup155-like N-terminal" evidence="6">
    <location>
        <begin position="60"/>
        <end position="366"/>
    </location>
</feature>
<organism evidence="7 8">
    <name type="scientific">Coemansia brasiliensis</name>
    <dbReference type="NCBI Taxonomy" id="2650707"/>
    <lineage>
        <taxon>Eukaryota</taxon>
        <taxon>Fungi</taxon>
        <taxon>Fungi incertae sedis</taxon>
        <taxon>Zoopagomycota</taxon>
        <taxon>Kickxellomycotina</taxon>
        <taxon>Kickxellomycetes</taxon>
        <taxon>Kickxellales</taxon>
        <taxon>Kickxellaceae</taxon>
        <taxon>Coemansia</taxon>
    </lineage>
</organism>
<evidence type="ECO:0000313" key="8">
    <source>
        <dbReference type="Proteomes" id="UP001139887"/>
    </source>
</evidence>
<comment type="similarity">
    <text evidence="2">Belongs to the non-repetitive/WGA-negative nucleoporin family.</text>
</comment>
<dbReference type="Pfam" id="PF08801">
    <property type="entry name" value="Nucleoporin_N"/>
    <property type="match status" value="1"/>
</dbReference>
<evidence type="ECO:0000256" key="1">
    <source>
        <dbReference type="ARBA" id="ARBA00004123"/>
    </source>
</evidence>
<comment type="subcellular location">
    <subcellularLocation>
        <location evidence="1">Nucleus</location>
    </subcellularLocation>
</comment>
<evidence type="ECO:0000256" key="4">
    <source>
        <dbReference type="ARBA" id="ARBA00023242"/>
    </source>
</evidence>
<evidence type="ECO:0000256" key="2">
    <source>
        <dbReference type="ARBA" id="ARBA00007373"/>
    </source>
</evidence>
<dbReference type="Gene3D" id="1.20.120.1880">
    <property type="entry name" value="Nucleoporin, helical C-terminal domain"/>
    <property type="match status" value="1"/>
</dbReference>
<feature type="domain" description="Nucleoporin Nup133/Nup155-like C-terminal" evidence="5">
    <location>
        <begin position="560"/>
        <end position="1205"/>
    </location>
</feature>
<dbReference type="InterPro" id="IPR007187">
    <property type="entry name" value="Nucleoporin_Nup133/Nup155_C"/>
</dbReference>
<dbReference type="InterPro" id="IPR042538">
    <property type="entry name" value="Nucleoporin_Nup155_C_3"/>
</dbReference>
<keyword evidence="8" id="KW-1185">Reference proteome</keyword>
<dbReference type="GO" id="GO:0044611">
    <property type="term" value="C:nuclear pore inner ring"/>
    <property type="evidence" value="ECO:0007669"/>
    <property type="project" value="TreeGrafter"/>
</dbReference>
<evidence type="ECO:0000256" key="3">
    <source>
        <dbReference type="ARBA" id="ARBA00022448"/>
    </source>
</evidence>
<protein>
    <recommendedName>
        <fullName evidence="9">Nucleoporin Nup133/Nup155-like N-terminal domain-containing protein</fullName>
    </recommendedName>
</protein>
<dbReference type="AlphaFoldDB" id="A0A9W8IH13"/>
<dbReference type="InterPro" id="IPR042537">
    <property type="entry name" value="Nucleoporin_Nup155_C_2"/>
</dbReference>
<dbReference type="GO" id="GO:0036228">
    <property type="term" value="P:protein localization to nuclear inner membrane"/>
    <property type="evidence" value="ECO:0007669"/>
    <property type="project" value="TreeGrafter"/>
</dbReference>
<reference evidence="7" key="1">
    <citation type="submission" date="2022-07" db="EMBL/GenBank/DDBJ databases">
        <title>Phylogenomic reconstructions and comparative analyses of Kickxellomycotina fungi.</title>
        <authorList>
            <person name="Reynolds N.K."/>
            <person name="Stajich J.E."/>
            <person name="Barry K."/>
            <person name="Grigoriev I.V."/>
            <person name="Crous P."/>
            <person name="Smith M.E."/>
        </authorList>
    </citation>
    <scope>NUCLEOTIDE SEQUENCE</scope>
    <source>
        <strain evidence="7">NRRL 1566</strain>
    </source>
</reference>
<dbReference type="PANTHER" id="PTHR10350">
    <property type="entry name" value="NUCLEAR PORE COMPLEX PROTEIN NUP155"/>
    <property type="match status" value="1"/>
</dbReference>
<dbReference type="Proteomes" id="UP001139887">
    <property type="component" value="Unassembled WGS sequence"/>
</dbReference>
<dbReference type="InterPro" id="IPR042533">
    <property type="entry name" value="Nucleoporin_Nup155_C_1"/>
</dbReference>
<dbReference type="GO" id="GO:0017056">
    <property type="term" value="F:structural constituent of nuclear pore"/>
    <property type="evidence" value="ECO:0007669"/>
    <property type="project" value="InterPro"/>
</dbReference>
<name>A0A9W8IH13_9FUNG</name>
<dbReference type="InterPro" id="IPR004870">
    <property type="entry name" value="Nucleoporin_Nup155"/>
</dbReference>
<dbReference type="Gene3D" id="1.25.40.450">
    <property type="entry name" value="Nucleoporin, helical domain, N-terminal subdomain"/>
    <property type="match status" value="1"/>
</dbReference>
<dbReference type="Pfam" id="PF03177">
    <property type="entry name" value="Nucleoporin_C"/>
    <property type="match status" value="1"/>
</dbReference>
<dbReference type="GO" id="GO:0000972">
    <property type="term" value="P:transcription-dependent tethering of RNA polymerase II gene DNA at nuclear periphery"/>
    <property type="evidence" value="ECO:0007669"/>
    <property type="project" value="TreeGrafter"/>
</dbReference>
<comment type="caution">
    <text evidence="7">The sequence shown here is derived from an EMBL/GenBank/DDBJ whole genome shotgun (WGS) entry which is preliminary data.</text>
</comment>
<proteinExistence type="inferred from homology"/>